<dbReference type="Proteomes" id="UP000095210">
    <property type="component" value="Chromosome"/>
</dbReference>
<dbReference type="EMBL" id="CP014859">
    <property type="protein sequence ID" value="AOS63498.1"/>
    <property type="molecule type" value="Genomic_DNA"/>
</dbReference>
<feature type="domain" description="FAD-binding" evidence="1">
    <location>
        <begin position="5"/>
        <end position="283"/>
    </location>
</feature>
<organism evidence="2 3">
    <name type="scientific">Actinoalloteichus hymeniacidonis</name>
    <dbReference type="NCBI Taxonomy" id="340345"/>
    <lineage>
        <taxon>Bacteria</taxon>
        <taxon>Bacillati</taxon>
        <taxon>Actinomycetota</taxon>
        <taxon>Actinomycetes</taxon>
        <taxon>Pseudonocardiales</taxon>
        <taxon>Pseudonocardiaceae</taxon>
        <taxon>Actinoalloteichus</taxon>
    </lineage>
</organism>
<dbReference type="InterPro" id="IPR002938">
    <property type="entry name" value="FAD-bd"/>
</dbReference>
<dbReference type="Pfam" id="PF01494">
    <property type="entry name" value="FAD_binding_3"/>
    <property type="match status" value="1"/>
</dbReference>
<dbReference type="PANTHER" id="PTHR42685">
    <property type="entry name" value="GERANYLGERANYL DIPHOSPHATE REDUCTASE"/>
    <property type="match status" value="1"/>
</dbReference>
<evidence type="ECO:0000313" key="3">
    <source>
        <dbReference type="Proteomes" id="UP000095210"/>
    </source>
</evidence>
<keyword evidence="3" id="KW-1185">Reference proteome</keyword>
<evidence type="ECO:0000313" key="2">
    <source>
        <dbReference type="EMBL" id="AOS63498.1"/>
    </source>
</evidence>
<dbReference type="SUPFAM" id="SSF51905">
    <property type="entry name" value="FAD/NAD(P)-binding domain"/>
    <property type="match status" value="1"/>
</dbReference>
<accession>A0AAC9HQG7</accession>
<proteinExistence type="predicted"/>
<dbReference type="PANTHER" id="PTHR42685:SF19">
    <property type="entry name" value="POSSIBLE OXIDOREDUCTASE"/>
    <property type="match status" value="1"/>
</dbReference>
<dbReference type="KEGG" id="ahm:TL08_13420"/>
<dbReference type="Gene3D" id="3.50.50.60">
    <property type="entry name" value="FAD/NAD(P)-binding domain"/>
    <property type="match status" value="1"/>
</dbReference>
<name>A0AAC9HQG7_9PSEU</name>
<dbReference type="InterPro" id="IPR036188">
    <property type="entry name" value="FAD/NAD-bd_sf"/>
</dbReference>
<gene>
    <name evidence="2" type="ORF">TL08_13420</name>
</gene>
<protein>
    <submittedName>
        <fullName evidence="2">Flavin-dependent dehydrogenase</fullName>
    </submittedName>
</protein>
<dbReference type="GO" id="GO:0071949">
    <property type="term" value="F:FAD binding"/>
    <property type="evidence" value="ECO:0007669"/>
    <property type="project" value="InterPro"/>
</dbReference>
<evidence type="ECO:0000259" key="1">
    <source>
        <dbReference type="Pfam" id="PF01494"/>
    </source>
</evidence>
<dbReference type="InterPro" id="IPR050407">
    <property type="entry name" value="Geranylgeranyl_reductase"/>
</dbReference>
<reference evidence="3" key="1">
    <citation type="submission" date="2016-03" db="EMBL/GenBank/DDBJ databases">
        <title>Complete genome sequence of the type strain Actinoalloteichus hymeniacidonis DSM 45092.</title>
        <authorList>
            <person name="Schaffert L."/>
            <person name="Albersmeier A."/>
            <person name="Winkler A."/>
            <person name="Kalinowski J."/>
            <person name="Zotchev S."/>
            <person name="Ruckert C."/>
        </authorList>
    </citation>
    <scope>NUCLEOTIDE SEQUENCE [LARGE SCALE GENOMIC DNA]</scope>
    <source>
        <strain evidence="3">HPA177(T) (DSM 45092(T))</strain>
    </source>
</reference>
<dbReference type="RefSeq" id="WP_069849288.1">
    <property type="nucleotide sequence ID" value="NZ_CP014859.1"/>
</dbReference>
<dbReference type="PRINTS" id="PR00420">
    <property type="entry name" value="RNGMNOXGNASE"/>
</dbReference>
<sequence>MTGDADLLIAGGGPAGLATALYALRAGLQPMIVEPRSEGTDKACGEGLMPSAVRALDELGVSVPGQPISGIRYVQDGLRVAAEFRDGTGLGVRRTVLHTALHRAAVAAGVPIRRGRVTEVRSESAGVVVPELGLRGRWLVAADGLHSPVARGLGLVVDDRRAPRFGLRRHFAVAPGSSSVEVHHGPHGEAYLTPVGPELTGVALLTTRRAPFGTQLAAFPALAQRFTPELAVTAVRGAGPLRRRVRRRVADRVLLVGDAAGYVDAITGEGIALALSGAAALVDCLRRGRPQDYEAVWRRATRRHRLLTELLVAARTTPLTANRIVPAARRFPSVFAAVVNALA</sequence>
<dbReference type="AlphaFoldDB" id="A0AAC9HQG7"/>